<dbReference type="NCBIfam" id="TIGR01123">
    <property type="entry name" value="ilvE_II"/>
    <property type="match status" value="1"/>
</dbReference>
<gene>
    <name evidence="18" type="primary">ilvE</name>
    <name evidence="19" type="ORF">SAMN02745126_02675</name>
</gene>
<evidence type="ECO:0000256" key="18">
    <source>
        <dbReference type="RuleBase" id="RU364094"/>
    </source>
</evidence>
<dbReference type="UniPathway" id="UPA00047">
    <property type="reaction ID" value="UER00058"/>
</dbReference>
<comment type="pathway">
    <text evidence="4 17">Amino-acid biosynthesis; L-valine biosynthesis; L-valine from pyruvate: step 4/4.</text>
</comment>
<dbReference type="InterPro" id="IPR043131">
    <property type="entry name" value="BCAT-like_N"/>
</dbReference>
<dbReference type="InterPro" id="IPR001544">
    <property type="entry name" value="Aminotrans_IV"/>
</dbReference>
<reference evidence="20" key="1">
    <citation type="submission" date="2017-02" db="EMBL/GenBank/DDBJ databases">
        <authorList>
            <person name="Varghese N."/>
            <person name="Submissions S."/>
        </authorList>
    </citation>
    <scope>NUCLEOTIDE SEQUENCE [LARGE SCALE GENOMIC DNA]</scope>
    <source>
        <strain evidence="20">ATCC 27094</strain>
    </source>
</reference>
<dbReference type="GO" id="GO:0052654">
    <property type="term" value="F:L-leucine-2-oxoglutarate transaminase activity"/>
    <property type="evidence" value="ECO:0007669"/>
    <property type="project" value="RHEA"/>
</dbReference>
<dbReference type="Gene3D" id="3.30.470.10">
    <property type="match status" value="2"/>
</dbReference>
<dbReference type="CDD" id="cd01557">
    <property type="entry name" value="BCAT_beta_family"/>
    <property type="match status" value="1"/>
</dbReference>
<dbReference type="GO" id="GO:0009099">
    <property type="term" value="P:L-valine biosynthetic process"/>
    <property type="evidence" value="ECO:0007669"/>
    <property type="project" value="UniProtKB-UniPathway"/>
</dbReference>
<accession>A0A1T4P8Y4</accession>
<keyword evidence="9 16" id="KW-0808">Transferase</keyword>
<comment type="pathway">
    <text evidence="3 17">Amino-acid biosynthesis; L-isoleucine biosynthesis; L-isoleucine from 2-oxobutanoate: step 4/4.</text>
</comment>
<dbReference type="FunFam" id="3.20.10.10:FF:000002">
    <property type="entry name" value="D-alanine aminotransferase"/>
    <property type="match status" value="1"/>
</dbReference>
<dbReference type="InterPro" id="IPR036038">
    <property type="entry name" value="Aminotransferase-like"/>
</dbReference>
<comment type="catalytic activity">
    <reaction evidence="12 16">
        <text>L-valine + 2-oxoglutarate = 3-methyl-2-oxobutanoate + L-glutamate</text>
        <dbReference type="Rhea" id="RHEA:24813"/>
        <dbReference type="ChEBI" id="CHEBI:11851"/>
        <dbReference type="ChEBI" id="CHEBI:16810"/>
        <dbReference type="ChEBI" id="CHEBI:29985"/>
        <dbReference type="ChEBI" id="CHEBI:57762"/>
        <dbReference type="EC" id="2.6.1.42"/>
    </reaction>
</comment>
<dbReference type="NCBIfam" id="NF005146">
    <property type="entry name" value="PRK06606.1"/>
    <property type="match status" value="1"/>
</dbReference>
<evidence type="ECO:0000256" key="17">
    <source>
        <dbReference type="RuleBase" id="RU004519"/>
    </source>
</evidence>
<evidence type="ECO:0000256" key="16">
    <source>
        <dbReference type="RuleBase" id="RU004517"/>
    </source>
</evidence>
<dbReference type="Proteomes" id="UP000190092">
    <property type="component" value="Unassembled WGS sequence"/>
</dbReference>
<keyword evidence="11 16" id="KW-0100">Branched-chain amino acid biosynthesis</keyword>
<evidence type="ECO:0000256" key="1">
    <source>
        <dbReference type="ARBA" id="ARBA00001933"/>
    </source>
</evidence>
<dbReference type="CDD" id="cd00449">
    <property type="entry name" value="PLPDE_IV"/>
    <property type="match status" value="1"/>
</dbReference>
<keyword evidence="20" id="KW-1185">Reference proteome</keyword>
<dbReference type="NCBIfam" id="TIGR01122">
    <property type="entry name" value="ilvE_I"/>
    <property type="match status" value="1"/>
</dbReference>
<dbReference type="SUPFAM" id="SSF56752">
    <property type="entry name" value="D-aminoacid aminotransferase-like PLP-dependent enzymes"/>
    <property type="match status" value="2"/>
</dbReference>
<dbReference type="InterPro" id="IPR005786">
    <property type="entry name" value="B_amino_transII"/>
</dbReference>
<evidence type="ECO:0000256" key="10">
    <source>
        <dbReference type="ARBA" id="ARBA00022898"/>
    </source>
</evidence>
<evidence type="ECO:0000256" key="9">
    <source>
        <dbReference type="ARBA" id="ARBA00022679"/>
    </source>
</evidence>
<dbReference type="InterPro" id="IPR018300">
    <property type="entry name" value="Aminotrans_IV_CS"/>
</dbReference>
<keyword evidence="10 15" id="KW-0663">Pyridoxal phosphate</keyword>
<comment type="function">
    <text evidence="2 18">Acts on leucine, isoleucine and valine.</text>
</comment>
<name>A0A1T4P8Y4_9HYPH</name>
<dbReference type="GO" id="GO:0009097">
    <property type="term" value="P:isoleucine biosynthetic process"/>
    <property type="evidence" value="ECO:0007669"/>
    <property type="project" value="UniProtKB-UniPathway"/>
</dbReference>
<dbReference type="AlphaFoldDB" id="A0A1T4P8Y4"/>
<evidence type="ECO:0000313" key="19">
    <source>
        <dbReference type="EMBL" id="SJZ87932.1"/>
    </source>
</evidence>
<dbReference type="InterPro" id="IPR043132">
    <property type="entry name" value="BCAT-like_C"/>
</dbReference>
<dbReference type="EMBL" id="FUWJ01000002">
    <property type="protein sequence ID" value="SJZ87932.1"/>
    <property type="molecule type" value="Genomic_DNA"/>
</dbReference>
<dbReference type="PANTHER" id="PTHR42825">
    <property type="entry name" value="AMINO ACID AMINOTRANSFERASE"/>
    <property type="match status" value="1"/>
</dbReference>
<comment type="cofactor">
    <cofactor evidence="1 15">
        <name>pyridoxal 5'-phosphate</name>
        <dbReference type="ChEBI" id="CHEBI:597326"/>
    </cofactor>
</comment>
<keyword evidence="8 16" id="KW-0028">Amino-acid biosynthesis</keyword>
<comment type="pathway">
    <text evidence="5 17">Amino-acid biosynthesis; L-leucine biosynthesis; L-leucine from 3-methyl-2-oxobutanoate: step 4/4.</text>
</comment>
<dbReference type="GO" id="GO:0009098">
    <property type="term" value="P:L-leucine biosynthetic process"/>
    <property type="evidence" value="ECO:0007669"/>
    <property type="project" value="UniProtKB-UniPathway"/>
</dbReference>
<evidence type="ECO:0000256" key="2">
    <source>
        <dbReference type="ARBA" id="ARBA00003109"/>
    </source>
</evidence>
<dbReference type="Pfam" id="PF01063">
    <property type="entry name" value="Aminotran_4"/>
    <property type="match status" value="2"/>
</dbReference>
<dbReference type="InterPro" id="IPR033939">
    <property type="entry name" value="BCAT_family"/>
</dbReference>
<sequence>MSLSMADRDGWIWLDGELTPWREAKTHVLTHALHYGSAVFEGERIYEGRVFRLSAHSARLVNSARLLDYDLPWTREQIDDATREVVKANGLAFGYIRPIAWRGSEVMGVSAVGTKVHLAIAPWAQEGRLSVQVKPGGIRVTMAKYRRPSPEVAPGAAKAAGLYIICGIEKDRALKAGFDDALMLDWQGRLAESTGANVFLVLGGKLVTPKVENFLDGITRRAVIGLARKRGWEVEERAVMPQELDDASEVFLCGTAAEIVPVGAIDHRHYQVGPMTRTLMADYAELVRQPDCEGFGESVHFATCATVERNIERKMPNTQSVKFARVPHPSPLPAAKRAELLKNPGFGRVFTDHMVTIHYSDAEGWHDAKIEPRAPIPMDPAAAVLHYAQEIFEGLKAYRTADGGATLFRPEENARRFQQSAKRLAMPILPESVFLEACDLLVSTDRAWIPDGDGSLYLRPFMFANENFLGVKPSSGYLFMVIASSVGSYFKTDAPAVSVWVSTEYTRAAPGGTGAAKCGGNYAASLLAQAEATKHGCDQVVFLDAVEQRWIEELGGMNVFFVFDDGSLSTPPLGGTILPGITRSSLITLAKDKGIKVREERYSIDQWRTDAGTGRLREAFACGTAAVVTPIGTVRSKDGEFKIGNGGSGAKTEELKAALVGIQRSRAPDPHGWIHKVF</sequence>
<dbReference type="NCBIfam" id="NF009897">
    <property type="entry name" value="PRK13357.1"/>
    <property type="match status" value="1"/>
</dbReference>
<comment type="catalytic activity">
    <reaction evidence="14 16">
        <text>L-leucine + 2-oxoglutarate = 4-methyl-2-oxopentanoate + L-glutamate</text>
        <dbReference type="Rhea" id="RHEA:18321"/>
        <dbReference type="ChEBI" id="CHEBI:16810"/>
        <dbReference type="ChEBI" id="CHEBI:17865"/>
        <dbReference type="ChEBI" id="CHEBI:29985"/>
        <dbReference type="ChEBI" id="CHEBI:57427"/>
        <dbReference type="EC" id="2.6.1.42"/>
    </reaction>
</comment>
<comment type="catalytic activity">
    <reaction evidence="13 16">
        <text>L-isoleucine + 2-oxoglutarate = (S)-3-methyl-2-oxopentanoate + L-glutamate</text>
        <dbReference type="Rhea" id="RHEA:24801"/>
        <dbReference type="ChEBI" id="CHEBI:16810"/>
        <dbReference type="ChEBI" id="CHEBI:29985"/>
        <dbReference type="ChEBI" id="CHEBI:35146"/>
        <dbReference type="ChEBI" id="CHEBI:58045"/>
        <dbReference type="EC" id="2.6.1.42"/>
    </reaction>
</comment>
<evidence type="ECO:0000256" key="14">
    <source>
        <dbReference type="ARBA" id="ARBA00049229"/>
    </source>
</evidence>
<dbReference type="GO" id="GO:0052655">
    <property type="term" value="F:L-valine-2-oxoglutarate transaminase activity"/>
    <property type="evidence" value="ECO:0007669"/>
    <property type="project" value="RHEA"/>
</dbReference>
<dbReference type="InterPro" id="IPR005785">
    <property type="entry name" value="B_amino_transI"/>
</dbReference>
<evidence type="ECO:0000313" key="20">
    <source>
        <dbReference type="Proteomes" id="UP000190092"/>
    </source>
</evidence>
<dbReference type="STRING" id="225324.SAMN02745126_02675"/>
<dbReference type="EC" id="2.6.1.42" evidence="16"/>
<evidence type="ECO:0000256" key="12">
    <source>
        <dbReference type="ARBA" id="ARBA00048212"/>
    </source>
</evidence>
<evidence type="ECO:0000256" key="4">
    <source>
        <dbReference type="ARBA" id="ARBA00004931"/>
    </source>
</evidence>
<comment type="similarity">
    <text evidence="6 16">Belongs to the class-IV pyridoxal-phosphate-dependent aminotransferase family.</text>
</comment>
<protein>
    <recommendedName>
        <fullName evidence="16">Branched-chain-amino-acid aminotransferase</fullName>
        <shortName evidence="18">BCAT</shortName>
        <ecNumber evidence="16">2.6.1.42</ecNumber>
    </recommendedName>
</protein>
<evidence type="ECO:0000256" key="7">
    <source>
        <dbReference type="ARBA" id="ARBA00022576"/>
    </source>
</evidence>
<dbReference type="UniPathway" id="UPA00049">
    <property type="reaction ID" value="UER00062"/>
</dbReference>
<dbReference type="NCBIfam" id="NF005726">
    <property type="entry name" value="PRK07544.1"/>
    <property type="match status" value="1"/>
</dbReference>
<evidence type="ECO:0000256" key="11">
    <source>
        <dbReference type="ARBA" id="ARBA00023304"/>
    </source>
</evidence>
<keyword evidence="7 16" id="KW-0032">Aminotransferase</keyword>
<dbReference type="GO" id="GO:0052656">
    <property type="term" value="F:L-isoleucine-2-oxoglutarate transaminase activity"/>
    <property type="evidence" value="ECO:0007669"/>
    <property type="project" value="RHEA"/>
</dbReference>
<organism evidence="19 20">
    <name type="scientific">Enhydrobacter aerosaccus</name>
    <dbReference type="NCBI Taxonomy" id="225324"/>
    <lineage>
        <taxon>Bacteria</taxon>
        <taxon>Pseudomonadati</taxon>
        <taxon>Pseudomonadota</taxon>
        <taxon>Alphaproteobacteria</taxon>
        <taxon>Hyphomicrobiales</taxon>
        <taxon>Enhydrobacter</taxon>
    </lineage>
</organism>
<evidence type="ECO:0000256" key="6">
    <source>
        <dbReference type="ARBA" id="ARBA00009320"/>
    </source>
</evidence>
<evidence type="ECO:0000256" key="15">
    <source>
        <dbReference type="RuleBase" id="RU004516"/>
    </source>
</evidence>
<evidence type="ECO:0000256" key="13">
    <source>
        <dbReference type="ARBA" id="ARBA00048798"/>
    </source>
</evidence>
<dbReference type="PANTHER" id="PTHR42825:SF7">
    <property type="entry name" value="BRANCHED-CHAIN-AMINO-ACID AMINOTRANSFERASE"/>
    <property type="match status" value="1"/>
</dbReference>
<dbReference type="Gene3D" id="3.20.10.10">
    <property type="entry name" value="D-amino Acid Aminotransferase, subunit A, domain 2"/>
    <property type="match status" value="2"/>
</dbReference>
<evidence type="ECO:0000256" key="3">
    <source>
        <dbReference type="ARBA" id="ARBA00004824"/>
    </source>
</evidence>
<dbReference type="PROSITE" id="PS00770">
    <property type="entry name" value="AA_TRANSFER_CLASS_4"/>
    <property type="match status" value="2"/>
</dbReference>
<dbReference type="UniPathway" id="UPA00048">
    <property type="reaction ID" value="UER00073"/>
</dbReference>
<proteinExistence type="inferred from homology"/>
<dbReference type="OrthoDB" id="9804984at2"/>
<evidence type="ECO:0000256" key="8">
    <source>
        <dbReference type="ARBA" id="ARBA00022605"/>
    </source>
</evidence>
<evidence type="ECO:0000256" key="5">
    <source>
        <dbReference type="ARBA" id="ARBA00005072"/>
    </source>
</evidence>